<comment type="caution">
    <text evidence="2">The sequence shown here is derived from an EMBL/GenBank/DDBJ whole genome shotgun (WGS) entry which is preliminary data.</text>
</comment>
<dbReference type="EMBL" id="JAOSKY010000022">
    <property type="protein sequence ID" value="MCU7251299.1"/>
    <property type="molecule type" value="Genomic_DNA"/>
</dbReference>
<dbReference type="PANTHER" id="PTHR45088">
    <property type="entry name" value="OSJNBA0022H21.17 PROTEIN"/>
    <property type="match status" value="1"/>
</dbReference>
<dbReference type="SUPFAM" id="SSF81901">
    <property type="entry name" value="HCP-like"/>
    <property type="match status" value="2"/>
</dbReference>
<feature type="signal peptide" evidence="1">
    <location>
        <begin position="1"/>
        <end position="21"/>
    </location>
</feature>
<dbReference type="PANTHER" id="PTHR45088:SF1">
    <property type="entry name" value="OS04G0476000 PROTEIN"/>
    <property type="match status" value="1"/>
</dbReference>
<dbReference type="InterPro" id="IPR053301">
    <property type="entry name" value="F-box_motif"/>
</dbReference>
<dbReference type="Gene3D" id="1.25.40.10">
    <property type="entry name" value="Tetratricopeptide repeat domain"/>
    <property type="match status" value="2"/>
</dbReference>
<dbReference type="PROSITE" id="PS51257">
    <property type="entry name" value="PROKAR_LIPOPROTEIN"/>
    <property type="match status" value="1"/>
</dbReference>
<sequence>MKFSALLLSAILSIVSISACAELKPEQIMAKNKGLILYNQLKIDLATPYLEIASEAGDSESQYYLAEAIRQSNRYMTSEAQKWYEAAARQGNYYAMIQLGRSGNDLCKVMNNCPESGKPPVDWLGNARALAKPLAEQGDAEAMYIMYEITLNRDWLEKSANAGNSTAQFWMAIGDKQGEGFLLPWKRKEAVGNWFKASAEGGNPRAMMEYAAYLYENEGDLKIARHWIQLAAEKGYKSGVSSYGAYLAHAPDRFGFELDLIKGYAITSLLKELDGGGNVQVYVDEVLPEIAEKMTPQQIKEAETFSVQWKKTHPPLSFFPDKLSR</sequence>
<reference evidence="2" key="1">
    <citation type="submission" date="2022-09" db="EMBL/GenBank/DDBJ databases">
        <authorList>
            <person name="Cesa-Luna C."/>
            <person name="Girard L."/>
            <person name="Lood C."/>
            <person name="Hofte M."/>
            <person name="De Mot R."/>
        </authorList>
    </citation>
    <scope>NUCLEOTIDE SEQUENCE</scope>
    <source>
        <strain evidence="2">B1M3-32</strain>
    </source>
</reference>
<accession>A0A9X3BF93</accession>
<reference evidence="2" key="2">
    <citation type="journal article" date="2023" name="mSystems">
        <title>Charting the Lipopeptidome of Nonpathogenic Pseudomonas.</title>
        <authorList>
            <person name="Cesa-Luna C."/>
            <person name="Geudens N."/>
            <person name="Girard L."/>
            <person name="De Roo V."/>
            <person name="Maklad H.R."/>
            <person name="Martins J.C."/>
            <person name="Hofte M."/>
            <person name="De Mot R."/>
        </authorList>
    </citation>
    <scope>NUCLEOTIDE SEQUENCE</scope>
    <source>
        <strain evidence="2">B1M3-32</strain>
    </source>
</reference>
<proteinExistence type="predicted"/>
<keyword evidence="1" id="KW-0732">Signal</keyword>
<name>A0A9X3BF93_9PSED</name>
<keyword evidence="3" id="KW-1185">Reference proteome</keyword>
<feature type="chain" id="PRO_5040796838" evidence="1">
    <location>
        <begin position="22"/>
        <end position="325"/>
    </location>
</feature>
<gene>
    <name evidence="2" type="ORF">OC940_26095</name>
</gene>
<protein>
    <submittedName>
        <fullName evidence="2">Sel1 repeat family protein</fullName>
    </submittedName>
</protein>
<dbReference type="RefSeq" id="WP_301623476.1">
    <property type="nucleotide sequence ID" value="NZ_JAOSKY010000022.1"/>
</dbReference>
<dbReference type="AlphaFoldDB" id="A0A9X3BF93"/>
<evidence type="ECO:0000313" key="2">
    <source>
        <dbReference type="EMBL" id="MCU7251299.1"/>
    </source>
</evidence>
<organism evidence="2 3">
    <name type="scientific">Pseudomonas koreensis</name>
    <dbReference type="NCBI Taxonomy" id="198620"/>
    <lineage>
        <taxon>Bacteria</taxon>
        <taxon>Pseudomonadati</taxon>
        <taxon>Pseudomonadota</taxon>
        <taxon>Gammaproteobacteria</taxon>
        <taxon>Pseudomonadales</taxon>
        <taxon>Pseudomonadaceae</taxon>
        <taxon>Pseudomonas</taxon>
    </lineage>
</organism>
<dbReference type="Proteomes" id="UP001139955">
    <property type="component" value="Unassembled WGS sequence"/>
</dbReference>
<evidence type="ECO:0000256" key="1">
    <source>
        <dbReference type="SAM" id="SignalP"/>
    </source>
</evidence>
<dbReference type="InterPro" id="IPR011990">
    <property type="entry name" value="TPR-like_helical_dom_sf"/>
</dbReference>
<evidence type="ECO:0000313" key="3">
    <source>
        <dbReference type="Proteomes" id="UP001139955"/>
    </source>
</evidence>